<evidence type="ECO:0000313" key="1">
    <source>
        <dbReference type="EMBL" id="ODN76161.1"/>
    </source>
</evidence>
<protein>
    <submittedName>
        <fullName evidence="1">Uncharacterized protein</fullName>
    </submittedName>
</protein>
<gene>
    <name evidence="1" type="ORF">L202_06080</name>
</gene>
<evidence type="ECO:0000313" key="2">
    <source>
        <dbReference type="Proteomes" id="UP000094065"/>
    </source>
</evidence>
<name>A0A1E3HL38_9TREE</name>
<dbReference type="Proteomes" id="UP000094065">
    <property type="component" value="Unassembled WGS sequence"/>
</dbReference>
<dbReference type="EMBL" id="AWGJ01000009">
    <property type="protein sequence ID" value="ODN76161.1"/>
    <property type="molecule type" value="Genomic_DNA"/>
</dbReference>
<proteinExistence type="predicted"/>
<keyword evidence="2" id="KW-1185">Reference proteome</keyword>
<sequence>MLIIDVKQALEQRNESVRTVSVRKLIDVMTKTVVACAAKMAAYQALMPPPRPAPAPLPPQAAAYRSTQPIKAVSAIPAAAPPTAAEAQGWLDPSIRLPLAMRECVPETTCDRGTSVSAADNRATCPTLVPPHNLKSPICRLCLL</sequence>
<reference evidence="1 2" key="1">
    <citation type="submission" date="2016-06" db="EMBL/GenBank/DDBJ databases">
        <title>Evolution of pathogenesis and genome organization in the Tremellales.</title>
        <authorList>
            <person name="Cuomo C."/>
            <person name="Litvintseva A."/>
            <person name="Heitman J."/>
            <person name="Chen Y."/>
            <person name="Sun S."/>
            <person name="Springer D."/>
            <person name="Dromer F."/>
            <person name="Young S."/>
            <person name="Zeng Q."/>
            <person name="Chapman S."/>
            <person name="Gujja S."/>
            <person name="Saif S."/>
            <person name="Birren B."/>
        </authorList>
    </citation>
    <scope>NUCLEOTIDE SEQUENCE [LARGE SCALE GENOMIC DNA]</scope>
    <source>
        <strain evidence="1 2">CBS 6039</strain>
    </source>
</reference>
<organism evidence="1 2">
    <name type="scientific">Cryptococcus amylolentus CBS 6039</name>
    <dbReference type="NCBI Taxonomy" id="1295533"/>
    <lineage>
        <taxon>Eukaryota</taxon>
        <taxon>Fungi</taxon>
        <taxon>Dikarya</taxon>
        <taxon>Basidiomycota</taxon>
        <taxon>Agaricomycotina</taxon>
        <taxon>Tremellomycetes</taxon>
        <taxon>Tremellales</taxon>
        <taxon>Cryptococcaceae</taxon>
        <taxon>Cryptococcus</taxon>
    </lineage>
</organism>
<dbReference type="AlphaFoldDB" id="A0A1E3HL38"/>
<accession>A0A1E3HL38</accession>
<dbReference type="GeneID" id="30157389"/>
<comment type="caution">
    <text evidence="1">The sequence shown here is derived from an EMBL/GenBank/DDBJ whole genome shotgun (WGS) entry which is preliminary data.</text>
</comment>
<dbReference type="RefSeq" id="XP_018991692.1">
    <property type="nucleotide sequence ID" value="XM_019140541.1"/>
</dbReference>